<feature type="transmembrane region" description="Helical" evidence="4">
    <location>
        <begin position="125"/>
        <end position="143"/>
    </location>
</feature>
<comment type="caution">
    <text evidence="6">The sequence shown here is derived from an EMBL/GenBank/DDBJ whole genome shotgun (WGS) entry which is preliminary data.</text>
</comment>
<dbReference type="EMBL" id="BAABKN010000022">
    <property type="protein sequence ID" value="GAA4746495.1"/>
    <property type="molecule type" value="Genomic_DNA"/>
</dbReference>
<dbReference type="InterPro" id="IPR007053">
    <property type="entry name" value="LRAT_dom"/>
</dbReference>
<accession>A0ABP8Z4V3</accession>
<dbReference type="Pfam" id="PF04970">
    <property type="entry name" value="LRAT"/>
    <property type="match status" value="1"/>
</dbReference>
<keyword evidence="1" id="KW-0808">Transferase</keyword>
<keyword evidence="4" id="KW-0812">Transmembrane</keyword>
<evidence type="ECO:0000256" key="2">
    <source>
        <dbReference type="ARBA" id="ARBA00022801"/>
    </source>
</evidence>
<reference evidence="7" key="1">
    <citation type="journal article" date="2019" name="Int. J. Syst. Evol. Microbiol.">
        <title>The Global Catalogue of Microorganisms (GCM) 10K type strain sequencing project: providing services to taxonomists for standard genome sequencing and annotation.</title>
        <authorList>
            <consortium name="The Broad Institute Genomics Platform"/>
            <consortium name="The Broad Institute Genome Sequencing Center for Infectious Disease"/>
            <person name="Wu L."/>
            <person name="Ma J."/>
        </authorList>
    </citation>
    <scope>NUCLEOTIDE SEQUENCE [LARGE SCALE GENOMIC DNA]</scope>
    <source>
        <strain evidence="7">JCM 18532</strain>
    </source>
</reference>
<keyword evidence="2" id="KW-0378">Hydrolase</keyword>
<evidence type="ECO:0000313" key="7">
    <source>
        <dbReference type="Proteomes" id="UP001499882"/>
    </source>
</evidence>
<dbReference type="PROSITE" id="PS51934">
    <property type="entry name" value="LRAT"/>
    <property type="match status" value="1"/>
</dbReference>
<keyword evidence="7" id="KW-1185">Reference proteome</keyword>
<proteinExistence type="predicted"/>
<keyword evidence="4" id="KW-1133">Transmembrane helix</keyword>
<evidence type="ECO:0000256" key="4">
    <source>
        <dbReference type="SAM" id="Phobius"/>
    </source>
</evidence>
<dbReference type="RefSeq" id="WP_345528079.1">
    <property type="nucleotide sequence ID" value="NZ_BAABKN010000022.1"/>
</dbReference>
<evidence type="ECO:0000313" key="6">
    <source>
        <dbReference type="EMBL" id="GAA4746495.1"/>
    </source>
</evidence>
<feature type="domain" description="LRAT" evidence="5">
    <location>
        <begin position="7"/>
        <end position="104"/>
    </location>
</feature>
<dbReference type="Gene3D" id="3.90.1720.10">
    <property type="entry name" value="endopeptidase domain like (from Nostoc punctiforme)"/>
    <property type="match status" value="1"/>
</dbReference>
<evidence type="ECO:0000256" key="3">
    <source>
        <dbReference type="ARBA" id="ARBA00023098"/>
    </source>
</evidence>
<evidence type="ECO:0000256" key="1">
    <source>
        <dbReference type="ARBA" id="ARBA00022679"/>
    </source>
</evidence>
<keyword evidence="3" id="KW-0443">Lipid metabolism</keyword>
<evidence type="ECO:0000259" key="5">
    <source>
        <dbReference type="PROSITE" id="PS51934"/>
    </source>
</evidence>
<sequence>MARGDHIYVRRGLRYSHHGIDCGDGTVIHYVGPRASVRQVERTSFEEFALDDDVLVRAYDERLSPDETIRNAESRLGSAGYHLLRNNCEHLSAWCCTGRAASSQVRRWVVGSQGAVASFVAAEAVGAHVLVLGTLGASVVAMVRPIRRRRRWRRAEFVTEGV</sequence>
<dbReference type="Proteomes" id="UP001499882">
    <property type="component" value="Unassembled WGS sequence"/>
</dbReference>
<keyword evidence="4" id="KW-0472">Membrane</keyword>
<name>A0ABP8Z4V3_9ACTN</name>
<gene>
    <name evidence="6" type="ORF">GCM10023350_34030</name>
</gene>
<organism evidence="6 7">
    <name type="scientific">Nocardioides endophyticus</name>
    <dbReference type="NCBI Taxonomy" id="1353775"/>
    <lineage>
        <taxon>Bacteria</taxon>
        <taxon>Bacillati</taxon>
        <taxon>Actinomycetota</taxon>
        <taxon>Actinomycetes</taxon>
        <taxon>Propionibacteriales</taxon>
        <taxon>Nocardioidaceae</taxon>
        <taxon>Nocardioides</taxon>
    </lineage>
</organism>
<dbReference type="PANTHER" id="PTHR13943">
    <property type="entry name" value="HRAS-LIKE SUPPRESSOR - RELATED"/>
    <property type="match status" value="1"/>
</dbReference>
<dbReference type="PANTHER" id="PTHR13943:SF77">
    <property type="entry name" value="LRAT DOMAIN-CONTAINING PROTEIN"/>
    <property type="match status" value="1"/>
</dbReference>
<dbReference type="InterPro" id="IPR051496">
    <property type="entry name" value="H-rev107_PLA/AT"/>
</dbReference>
<protein>
    <recommendedName>
        <fullName evidence="5">LRAT domain-containing protein</fullName>
    </recommendedName>
</protein>